<feature type="compositionally biased region" description="Polar residues" evidence="1">
    <location>
        <begin position="147"/>
        <end position="159"/>
    </location>
</feature>
<accession>A0A6S8BUZ8</accession>
<feature type="compositionally biased region" description="Basic and acidic residues" evidence="1">
    <location>
        <begin position="458"/>
        <end position="467"/>
    </location>
</feature>
<feature type="domain" description="OTU" evidence="2">
    <location>
        <begin position="273"/>
        <end position="411"/>
    </location>
</feature>
<name>A0A6S8BUZ8_9STRA</name>
<feature type="compositionally biased region" description="Acidic residues" evidence="1">
    <location>
        <begin position="469"/>
        <end position="479"/>
    </location>
</feature>
<feature type="region of interest" description="Disordered" evidence="1">
    <location>
        <begin position="421"/>
        <end position="479"/>
    </location>
</feature>
<organism evidence="5">
    <name type="scientific">Aplanochytrium stocchinoi</name>
    <dbReference type="NCBI Taxonomy" id="215587"/>
    <lineage>
        <taxon>Eukaryota</taxon>
        <taxon>Sar</taxon>
        <taxon>Stramenopiles</taxon>
        <taxon>Bigyra</taxon>
        <taxon>Labyrinthulomycetes</taxon>
        <taxon>Thraustochytrida</taxon>
        <taxon>Thraustochytriidae</taxon>
        <taxon>Aplanochytrium</taxon>
    </lineage>
</organism>
<sequence>MEGASPPLKTPVSTVSVARPSGISSSYRKKFAGTPPEFFKEADRIASEELMLMKSLRKSELEATGICSQCPGISGQGNLTMNKCSGSVLAPDCNAYVCRRCCFINCGDRLDNSIGDGGKCRKCWFNYTHLKEEHEVRLSDSSEDTDNPSSDGTTKSPNSVKKEIENAINVHEKKEMDADNQDGDDMGNDSVQDATSDGRKIGAKLKAAENEGSSSNDNKEDQDIELETVLESKTAVVDNIVDDKRNEIDADVEVEVVDDAVVDDSYNIDLSELDIRGAIGDNNCWLHVVSEPLNMDSRQVKRDLFAYCNEKRTFLRIVLRGGAKEVRSFLQNLQKDDHWGGRLEHKMLMLMLKIKINRYELGKNNKCKFVSAKSQFGGEDMDLYDLRVKNSQTEVAVLYNGRDHYDRVVIHGKCDAVVGKENNGVNSSNRKNKRKATMHMQVTPETQPEKKKMRTLKRSSDDDHNNDDNLYETEEESYGEEEAAIDQEVIKKYCKKIARKPQKYFEHDYQIISDPSPGIISRLGKYHFDERLSK</sequence>
<dbReference type="EMBL" id="HBIN01009487">
    <property type="protein sequence ID" value="CAE0436827.1"/>
    <property type="molecule type" value="Transcribed_RNA"/>
</dbReference>
<dbReference type="CDD" id="cd22744">
    <property type="entry name" value="OTU"/>
    <property type="match status" value="1"/>
</dbReference>
<reference evidence="5" key="1">
    <citation type="submission" date="2021-01" db="EMBL/GenBank/DDBJ databases">
        <authorList>
            <person name="Corre E."/>
            <person name="Pelletier E."/>
            <person name="Niang G."/>
            <person name="Scheremetjew M."/>
            <person name="Finn R."/>
            <person name="Kale V."/>
            <person name="Holt S."/>
            <person name="Cochrane G."/>
            <person name="Meng A."/>
            <person name="Brown T."/>
            <person name="Cohen L."/>
        </authorList>
    </citation>
    <scope>NUCLEOTIDE SEQUENCE</scope>
    <source>
        <strain evidence="5">GSBS06</strain>
    </source>
</reference>
<proteinExistence type="predicted"/>
<dbReference type="PROSITE" id="PS50802">
    <property type="entry name" value="OTU"/>
    <property type="match status" value="1"/>
</dbReference>
<gene>
    <name evidence="3" type="ORF">ASTO00021_LOCUS7075</name>
    <name evidence="4" type="ORF">ASTO00021_LOCUS7076</name>
    <name evidence="5" type="ORF">ASTO00021_LOCUS7077</name>
</gene>
<feature type="region of interest" description="Disordered" evidence="1">
    <location>
        <begin position="174"/>
        <end position="196"/>
    </location>
</feature>
<evidence type="ECO:0000256" key="1">
    <source>
        <dbReference type="SAM" id="MobiDB-lite"/>
    </source>
</evidence>
<protein>
    <recommendedName>
        <fullName evidence="2">OTU domain-containing protein</fullName>
    </recommendedName>
</protein>
<evidence type="ECO:0000313" key="3">
    <source>
        <dbReference type="EMBL" id="CAE0436827.1"/>
    </source>
</evidence>
<feature type="region of interest" description="Disordered" evidence="1">
    <location>
        <begin position="135"/>
        <end position="161"/>
    </location>
</feature>
<evidence type="ECO:0000313" key="5">
    <source>
        <dbReference type="EMBL" id="CAE0436829.1"/>
    </source>
</evidence>
<dbReference type="Gene3D" id="3.90.70.80">
    <property type="match status" value="1"/>
</dbReference>
<dbReference type="InterPro" id="IPR003323">
    <property type="entry name" value="OTU_dom"/>
</dbReference>
<dbReference type="EMBL" id="HBIN01009489">
    <property type="protein sequence ID" value="CAE0436829.1"/>
    <property type="molecule type" value="Transcribed_RNA"/>
</dbReference>
<evidence type="ECO:0000313" key="4">
    <source>
        <dbReference type="EMBL" id="CAE0436828.1"/>
    </source>
</evidence>
<dbReference type="AlphaFoldDB" id="A0A6S8BUZ8"/>
<dbReference type="EMBL" id="HBIN01009488">
    <property type="protein sequence ID" value="CAE0436828.1"/>
    <property type="molecule type" value="Transcribed_RNA"/>
</dbReference>
<feature type="compositionally biased region" description="Acidic residues" evidence="1">
    <location>
        <begin position="178"/>
        <end position="187"/>
    </location>
</feature>
<evidence type="ECO:0000259" key="2">
    <source>
        <dbReference type="PROSITE" id="PS50802"/>
    </source>
</evidence>